<dbReference type="Proteomes" id="UP000004931">
    <property type="component" value="Unassembled WGS sequence"/>
</dbReference>
<dbReference type="OrthoDB" id="9792163at2"/>
<dbReference type="Pfam" id="PF12038">
    <property type="entry name" value="QTMAN_N"/>
    <property type="match status" value="1"/>
</dbReference>
<dbReference type="AlphaFoldDB" id="A0YCB9"/>
<dbReference type="SUPFAM" id="SSF53756">
    <property type="entry name" value="UDP-Glycosyltransferase/glycogen phosphorylase"/>
    <property type="match status" value="1"/>
</dbReference>
<evidence type="ECO:0000313" key="8">
    <source>
        <dbReference type="EMBL" id="EAW31438.1"/>
    </source>
</evidence>
<dbReference type="PANTHER" id="PTHR13615">
    <property type="entry name" value="GLYCOSYLTRANSFERASE-LIKE 1"/>
    <property type="match status" value="1"/>
</dbReference>
<dbReference type="GO" id="GO:0016438">
    <property type="term" value="F:tRNA-queuosine(34) beta-mannosyltransferase activity"/>
    <property type="evidence" value="ECO:0007669"/>
    <property type="project" value="UniProtKB-EC"/>
</dbReference>
<evidence type="ECO:0000256" key="6">
    <source>
        <dbReference type="ARBA" id="ARBA00048439"/>
    </source>
</evidence>
<feature type="domain" description="tRNA-queuosine alpha-mannosyltransferase N-terminal" evidence="7">
    <location>
        <begin position="2"/>
        <end position="171"/>
    </location>
</feature>
<keyword evidence="2" id="KW-0328">Glycosyltransferase</keyword>
<dbReference type="Gene3D" id="3.40.50.2000">
    <property type="entry name" value="Glycogen Phosphorylase B"/>
    <property type="match status" value="1"/>
</dbReference>
<comment type="similarity">
    <text evidence="1">Belongs to the glycosyltransferase group 1 family. Glycosyltransferase 4 subfamily.</text>
</comment>
<dbReference type="eggNOG" id="COG0438">
    <property type="taxonomic scope" value="Bacteria"/>
</dbReference>
<proteinExistence type="inferred from homology"/>
<evidence type="ECO:0000256" key="3">
    <source>
        <dbReference type="ARBA" id="ARBA00022679"/>
    </source>
</evidence>
<evidence type="ECO:0000256" key="5">
    <source>
        <dbReference type="ARBA" id="ARBA00044539"/>
    </source>
</evidence>
<name>A0YCB9_9GAMM</name>
<keyword evidence="3 8" id="KW-0808">Transferase</keyword>
<evidence type="ECO:0000259" key="7">
    <source>
        <dbReference type="Pfam" id="PF12038"/>
    </source>
</evidence>
<organism evidence="8 9">
    <name type="scientific">marine gamma proteobacterium HTCC2143</name>
    <dbReference type="NCBI Taxonomy" id="247633"/>
    <lineage>
        <taxon>Bacteria</taxon>
        <taxon>Pseudomonadati</taxon>
        <taxon>Pseudomonadota</taxon>
        <taxon>Gammaproteobacteria</taxon>
        <taxon>Cellvibrionales</taxon>
        <taxon>Spongiibacteraceae</taxon>
        <taxon>BD1-7 clade</taxon>
    </lineage>
</organism>
<dbReference type="PANTHER" id="PTHR13615:SF3">
    <property type="entry name" value="GLYCOSYLTRANSFERASE-LIKE DOMAIN-CONTAINING PROTEIN 1"/>
    <property type="match status" value="1"/>
</dbReference>
<dbReference type="InterPro" id="IPR022701">
    <property type="entry name" value="QTMAN_N"/>
</dbReference>
<dbReference type="STRING" id="247633.GP2143_07809"/>
<dbReference type="InterPro" id="IPR051862">
    <property type="entry name" value="GT-like_domain_containing_1"/>
</dbReference>
<keyword evidence="9" id="KW-1185">Reference proteome</keyword>
<protein>
    <recommendedName>
        <fullName evidence="5">tRNA-queuosine alpha-mannosyltransferase</fullName>
        <ecNumber evidence="4">2.4.1.110</ecNumber>
    </recommendedName>
</protein>
<comment type="catalytic activity">
    <reaction evidence="6">
        <text>queuosine(34) in tRNA(Asp) + GDP-alpha-D-mannose = O-4''-alpha-D-mannosylqueuosine(34) in tRNA(Asp) + GDP + H(+)</text>
        <dbReference type="Rhea" id="RHEA:12885"/>
        <dbReference type="Rhea" id="RHEA-COMP:18572"/>
        <dbReference type="Rhea" id="RHEA-COMP:18581"/>
        <dbReference type="ChEBI" id="CHEBI:15378"/>
        <dbReference type="ChEBI" id="CHEBI:57527"/>
        <dbReference type="ChEBI" id="CHEBI:58189"/>
        <dbReference type="ChEBI" id="CHEBI:194431"/>
        <dbReference type="ChEBI" id="CHEBI:194442"/>
        <dbReference type="EC" id="2.4.1.110"/>
    </reaction>
    <physiologicalReaction direction="left-to-right" evidence="6">
        <dbReference type="Rhea" id="RHEA:12886"/>
    </physiologicalReaction>
</comment>
<comment type="caution">
    <text evidence="8">The sequence shown here is derived from an EMBL/GenBank/DDBJ whole genome shotgun (WGS) entry which is preliminary data.</text>
</comment>
<evidence type="ECO:0000256" key="1">
    <source>
        <dbReference type="ARBA" id="ARBA00009481"/>
    </source>
</evidence>
<sequence length="376" mass="42687">MKILLLSAYDAVSHRRWCDTLIGAFTEHEWTPLYLPPRHFNWRVRGNSLSWAFGQRPLLMRGYDLIIATSMVDLSALRGFVPALTTIPTLVYFHENQFAYPLNINQRNSIEPSMLNLYTALAGDKCVFNSHFNRNSFLTGASNLLSKLPDYVPAGLIEQIAENSTVIPVPLESSCFQSRTNKSKGPLKVLWNHRWEYDKAPDRLFAGLRYALEHGADLELYIVGQQFRRCPDVVKEMNDYLQSHYPGVVKRWGYIEREDDYLGLLRSADVALSTALHDFQGLSVLEAVAAGCVPLVPARLCYGEWFDDAYQYASNIDDPADEAVSLGRRLVTLSSLKASGTLPESVDVHFLTMNSMRKVYEEIFQETIDHHRNASD</sequence>
<accession>A0YCB9</accession>
<dbReference type="EMBL" id="AAVT01000003">
    <property type="protein sequence ID" value="EAW31438.1"/>
    <property type="molecule type" value="Genomic_DNA"/>
</dbReference>
<evidence type="ECO:0000256" key="4">
    <source>
        <dbReference type="ARBA" id="ARBA00044517"/>
    </source>
</evidence>
<reference evidence="8 9" key="1">
    <citation type="journal article" date="2010" name="J. Bacteriol.">
        <title>Genome sequence of the oligotrophic marine Gammaproteobacterium HTCC2143, isolated from the Oregon Coast.</title>
        <authorList>
            <person name="Oh H.M."/>
            <person name="Kang I."/>
            <person name="Ferriera S."/>
            <person name="Giovannoni S.J."/>
            <person name="Cho J.C."/>
        </authorList>
    </citation>
    <scope>NUCLEOTIDE SEQUENCE [LARGE SCALE GENOMIC DNA]</scope>
    <source>
        <strain evidence="8 9">HTCC2143</strain>
    </source>
</reference>
<gene>
    <name evidence="8" type="ORF">GP2143_07809</name>
</gene>
<evidence type="ECO:0000256" key="2">
    <source>
        <dbReference type="ARBA" id="ARBA00022676"/>
    </source>
</evidence>
<evidence type="ECO:0000313" key="9">
    <source>
        <dbReference type="Proteomes" id="UP000004931"/>
    </source>
</evidence>
<dbReference type="EC" id="2.4.1.110" evidence="4"/>